<reference evidence="2 3" key="1">
    <citation type="submission" date="2018-08" db="EMBL/GenBank/DDBJ databases">
        <title>Genetic Globetrotter - A new plasmid hitch-hiking vast phylogenetic and geographic distances.</title>
        <authorList>
            <person name="Vollmers J."/>
            <person name="Petersen J."/>
        </authorList>
    </citation>
    <scope>NUCLEOTIDE SEQUENCE [LARGE SCALE GENOMIC DNA]</scope>
    <source>
        <strain evidence="2 3">DSM 26383</strain>
    </source>
</reference>
<protein>
    <submittedName>
        <fullName evidence="2">Putative PEP-CTERM system TPR-repeat lipoprotein</fullName>
    </submittedName>
</protein>
<dbReference type="Pfam" id="PF14559">
    <property type="entry name" value="TPR_19"/>
    <property type="match status" value="1"/>
</dbReference>
<dbReference type="EMBL" id="CP031598">
    <property type="protein sequence ID" value="QEW27702.1"/>
    <property type="molecule type" value="Genomic_DNA"/>
</dbReference>
<dbReference type="SUPFAM" id="SSF48452">
    <property type="entry name" value="TPR-like"/>
    <property type="match status" value="2"/>
</dbReference>
<accession>A0A5P3AED0</accession>
<keyword evidence="2" id="KW-0449">Lipoprotein</keyword>
<dbReference type="KEGG" id="rid:RIdsm_03520"/>
<evidence type="ECO:0000313" key="3">
    <source>
        <dbReference type="Proteomes" id="UP000325785"/>
    </source>
</evidence>
<dbReference type="Gene3D" id="1.25.40.10">
    <property type="entry name" value="Tetratricopeptide repeat domain"/>
    <property type="match status" value="2"/>
</dbReference>
<dbReference type="Proteomes" id="UP000325785">
    <property type="component" value="Chromosome"/>
</dbReference>
<dbReference type="RefSeq" id="WP_143100495.1">
    <property type="nucleotide sequence ID" value="NZ_CP031598.1"/>
</dbReference>
<dbReference type="InterPro" id="IPR011990">
    <property type="entry name" value="TPR-like_helical_dom_sf"/>
</dbReference>
<dbReference type="InterPro" id="IPR019734">
    <property type="entry name" value="TPR_rpt"/>
</dbReference>
<dbReference type="PROSITE" id="PS50005">
    <property type="entry name" value="TPR"/>
    <property type="match status" value="1"/>
</dbReference>
<evidence type="ECO:0000313" key="2">
    <source>
        <dbReference type="EMBL" id="QEW27702.1"/>
    </source>
</evidence>
<dbReference type="AlphaFoldDB" id="A0A5P3AED0"/>
<evidence type="ECO:0000256" key="1">
    <source>
        <dbReference type="PROSITE-ProRule" id="PRU00339"/>
    </source>
</evidence>
<dbReference type="OrthoDB" id="7702646at2"/>
<gene>
    <name evidence="2" type="ORF">RIdsm_03520</name>
</gene>
<feature type="repeat" description="TPR" evidence="1">
    <location>
        <begin position="65"/>
        <end position="98"/>
    </location>
</feature>
<dbReference type="SMART" id="SM00028">
    <property type="entry name" value="TPR"/>
    <property type="match status" value="2"/>
</dbReference>
<proteinExistence type="predicted"/>
<organism evidence="2 3">
    <name type="scientific">Roseovarius indicus</name>
    <dbReference type="NCBI Taxonomy" id="540747"/>
    <lineage>
        <taxon>Bacteria</taxon>
        <taxon>Pseudomonadati</taxon>
        <taxon>Pseudomonadota</taxon>
        <taxon>Alphaproteobacteria</taxon>
        <taxon>Rhodobacterales</taxon>
        <taxon>Roseobacteraceae</taxon>
        <taxon>Roseovarius</taxon>
    </lineage>
</organism>
<dbReference type="PANTHER" id="PTHR12558:SF13">
    <property type="entry name" value="CELL DIVISION CYCLE PROTEIN 27 HOMOLOG"/>
    <property type="match status" value="1"/>
</dbReference>
<keyword evidence="1" id="KW-0802">TPR repeat</keyword>
<name>A0A5P3AED0_9RHOB</name>
<dbReference type="PANTHER" id="PTHR12558">
    <property type="entry name" value="CELL DIVISION CYCLE 16,23,27"/>
    <property type="match status" value="1"/>
</dbReference>
<sequence length="435" mass="48358">MTKLRDIAIVVSCLAGTATMAHPLIDSSEETHASVCMSFDDTADRLVEICSIALTETGFTAEERASLRESLGYAYYQLDRLDEAEDVFGQMQAANPDEPRAILGLAWVAHERGEYTLARDLFRESLEYGASETGLAGLGDCLWELREIELDEVLEYYEAALAMDPTYQWAERQKGWRLLEVNRAEDALALFEAVLDETPWDENARAGVLEAQKALGDYEAAILQADRGLAETPDSAYFLNQRTDAVYHLGRYHQTIRDADRLIEGFPDSAAGYVWRARAMMMLGQAEDALAFLKTSEEVLGADPFLIYWRAWLLLEDGRTAKAADQIERNIARDETVDAFDYELQAKIELERGDLAAARRAVDGALSRDGRLPFTVYLDAVLLLREKAGVARAVERFDDAMGLGLSRVNIGEFAGELIDAGYIAHAIAVRAKYPG</sequence>
<dbReference type="Pfam" id="PF13432">
    <property type="entry name" value="TPR_16"/>
    <property type="match status" value="1"/>
</dbReference>